<organism evidence="7">
    <name type="scientific">bioreactor metagenome</name>
    <dbReference type="NCBI Taxonomy" id="1076179"/>
    <lineage>
        <taxon>unclassified sequences</taxon>
        <taxon>metagenomes</taxon>
        <taxon>ecological metagenomes</taxon>
    </lineage>
</organism>
<feature type="transmembrane region" description="Helical" evidence="6">
    <location>
        <begin position="86"/>
        <end position="106"/>
    </location>
</feature>
<protein>
    <submittedName>
        <fullName evidence="7">DNA damage-inducible protein F</fullName>
    </submittedName>
</protein>
<evidence type="ECO:0000313" key="7">
    <source>
        <dbReference type="EMBL" id="MPM00643.1"/>
    </source>
</evidence>
<dbReference type="AlphaFoldDB" id="A0A644WDK8"/>
<feature type="transmembrane region" description="Helical" evidence="6">
    <location>
        <begin position="126"/>
        <end position="146"/>
    </location>
</feature>
<feature type="transmembrane region" description="Helical" evidence="6">
    <location>
        <begin position="409"/>
        <end position="431"/>
    </location>
</feature>
<comment type="caution">
    <text evidence="7">The sequence shown here is derived from an EMBL/GenBank/DDBJ whole genome shotgun (WGS) entry which is preliminary data.</text>
</comment>
<keyword evidence="4 6" id="KW-1133">Transmembrane helix</keyword>
<dbReference type="Pfam" id="PF01554">
    <property type="entry name" value="MatE"/>
    <property type="match status" value="2"/>
</dbReference>
<dbReference type="CDD" id="cd13136">
    <property type="entry name" value="MATE_DinF_like"/>
    <property type="match status" value="1"/>
</dbReference>
<keyword evidence="3 6" id="KW-0812">Transmembrane</keyword>
<dbReference type="PANTHER" id="PTHR42893">
    <property type="entry name" value="PROTEIN DETOXIFICATION 44, CHLOROPLASTIC-RELATED"/>
    <property type="match status" value="1"/>
</dbReference>
<comment type="similarity">
    <text evidence="2">Belongs to the multi antimicrobial extrusion (MATE) (TC 2.A.66.1) family.</text>
</comment>
<feature type="transmembrane region" description="Helical" evidence="6">
    <location>
        <begin position="158"/>
        <end position="181"/>
    </location>
</feature>
<evidence type="ECO:0000256" key="3">
    <source>
        <dbReference type="ARBA" id="ARBA00022692"/>
    </source>
</evidence>
<comment type="subcellular location">
    <subcellularLocation>
        <location evidence="1">Membrane</location>
        <topology evidence="1">Multi-pass membrane protein</topology>
    </subcellularLocation>
</comment>
<feature type="transmembrane region" description="Helical" evidence="6">
    <location>
        <begin position="351"/>
        <end position="372"/>
    </location>
</feature>
<sequence>MNKRILSLALPNIITNITVPLLGMVDTSIVGHLDTEGSSIDYIGAISVGTMIFNFIYWNFGFLRMGTSGFTAQSYGARDLKESMNILTRALFIALLISFSLIILQYPISLLTRSFIENKNGVLDLGLRYFFILIWAAPATLGMYALKGWLIGMQDSKTPMYIAIMINLVNIFFSLLFVIKFKMKIEGVAYGTLIAQYSGLITTIVFWQIKYGKLKKYFNLKESINWDKMKLFFKVNSDIFLRTCCLIIVTTYFTIASSKMQYPTLAVNALLMQLFTLFSYFMDGFAYASESLCGKYYGAKDSKNLRKSVKYILSWGLGISLVFMVLYFFFGENILRLLTDKEHIILAAKDYMGFVLLIPLTGFVAFLYDGILIGMTKSAIMRNAIFIATALFFIIFFTLSPFFANSALWIAFITYLLGRSVLMAVFSRNLIFNNKL</sequence>
<dbReference type="InterPro" id="IPR002528">
    <property type="entry name" value="MATE_fam"/>
</dbReference>
<evidence type="ECO:0000256" key="4">
    <source>
        <dbReference type="ARBA" id="ARBA00022989"/>
    </source>
</evidence>
<dbReference type="PANTHER" id="PTHR42893:SF46">
    <property type="entry name" value="PROTEIN DETOXIFICATION 44, CHLOROPLASTIC"/>
    <property type="match status" value="1"/>
</dbReference>
<evidence type="ECO:0000256" key="5">
    <source>
        <dbReference type="ARBA" id="ARBA00023136"/>
    </source>
</evidence>
<dbReference type="InterPro" id="IPR044644">
    <property type="entry name" value="DinF-like"/>
</dbReference>
<evidence type="ECO:0000256" key="6">
    <source>
        <dbReference type="SAM" id="Phobius"/>
    </source>
</evidence>
<dbReference type="GO" id="GO:0015297">
    <property type="term" value="F:antiporter activity"/>
    <property type="evidence" value="ECO:0007669"/>
    <property type="project" value="InterPro"/>
</dbReference>
<evidence type="ECO:0000256" key="1">
    <source>
        <dbReference type="ARBA" id="ARBA00004141"/>
    </source>
</evidence>
<name>A0A644WDK8_9ZZZZ</name>
<keyword evidence="5 6" id="KW-0472">Membrane</keyword>
<accession>A0A644WDK8</accession>
<gene>
    <name evidence="7" type="primary">dinF_2</name>
    <name evidence="7" type="ORF">SDC9_46871</name>
</gene>
<dbReference type="EMBL" id="VSSQ01000742">
    <property type="protein sequence ID" value="MPM00643.1"/>
    <property type="molecule type" value="Genomic_DNA"/>
</dbReference>
<dbReference type="NCBIfam" id="TIGR00797">
    <property type="entry name" value="matE"/>
    <property type="match status" value="1"/>
</dbReference>
<feature type="transmembrane region" description="Helical" evidence="6">
    <location>
        <begin position="187"/>
        <end position="207"/>
    </location>
</feature>
<reference evidence="7" key="1">
    <citation type="submission" date="2019-08" db="EMBL/GenBank/DDBJ databases">
        <authorList>
            <person name="Kucharzyk K."/>
            <person name="Murdoch R.W."/>
            <person name="Higgins S."/>
            <person name="Loffler F."/>
        </authorList>
    </citation>
    <scope>NUCLEOTIDE SEQUENCE</scope>
</reference>
<evidence type="ECO:0000256" key="2">
    <source>
        <dbReference type="ARBA" id="ARBA00010199"/>
    </source>
</evidence>
<feature type="transmembrane region" description="Helical" evidence="6">
    <location>
        <begin position="42"/>
        <end position="65"/>
    </location>
</feature>
<proteinExistence type="inferred from homology"/>
<dbReference type="GO" id="GO:0042910">
    <property type="term" value="F:xenobiotic transmembrane transporter activity"/>
    <property type="evidence" value="ECO:0007669"/>
    <property type="project" value="InterPro"/>
</dbReference>
<feature type="transmembrane region" description="Helical" evidence="6">
    <location>
        <begin position="5"/>
        <end position="22"/>
    </location>
</feature>
<feature type="transmembrane region" description="Helical" evidence="6">
    <location>
        <begin position="384"/>
        <end position="403"/>
    </location>
</feature>
<feature type="transmembrane region" description="Helical" evidence="6">
    <location>
        <begin position="270"/>
        <end position="288"/>
    </location>
</feature>
<dbReference type="GO" id="GO:0005886">
    <property type="term" value="C:plasma membrane"/>
    <property type="evidence" value="ECO:0007669"/>
    <property type="project" value="TreeGrafter"/>
</dbReference>
<feature type="transmembrane region" description="Helical" evidence="6">
    <location>
        <begin position="309"/>
        <end position="331"/>
    </location>
</feature>
<feature type="transmembrane region" description="Helical" evidence="6">
    <location>
        <begin position="239"/>
        <end position="258"/>
    </location>
</feature>